<evidence type="ECO:0000256" key="1">
    <source>
        <dbReference type="SAM" id="Phobius"/>
    </source>
</evidence>
<evidence type="ECO:0008006" key="4">
    <source>
        <dbReference type="Google" id="ProtNLM"/>
    </source>
</evidence>
<keyword evidence="3" id="KW-1185">Reference proteome</keyword>
<feature type="transmembrane region" description="Helical" evidence="1">
    <location>
        <begin position="28"/>
        <end position="48"/>
    </location>
</feature>
<evidence type="ECO:0000313" key="3">
    <source>
        <dbReference type="Proteomes" id="UP001059480"/>
    </source>
</evidence>
<protein>
    <recommendedName>
        <fullName evidence="4">YcxB family protein</fullName>
    </recommendedName>
</protein>
<dbReference type="EMBL" id="JANHNZ010000014">
    <property type="protein sequence ID" value="MCQ9210800.1"/>
    <property type="molecule type" value="Genomic_DNA"/>
</dbReference>
<feature type="transmembrane region" description="Helical" evidence="1">
    <location>
        <begin position="68"/>
        <end position="90"/>
    </location>
</feature>
<gene>
    <name evidence="2" type="ORF">NPA36_09600</name>
</gene>
<name>A0ABT1WSW1_9LACT</name>
<evidence type="ECO:0000313" key="2">
    <source>
        <dbReference type="EMBL" id="MCQ9210800.1"/>
    </source>
</evidence>
<dbReference type="Proteomes" id="UP001059480">
    <property type="component" value="Unassembled WGS sequence"/>
</dbReference>
<dbReference type="RefSeq" id="WP_256945909.1">
    <property type="nucleotide sequence ID" value="NZ_JANHNZ010000014.1"/>
</dbReference>
<keyword evidence="1" id="KW-1133">Transmembrane helix</keyword>
<accession>A0ABT1WSW1</accession>
<proteinExistence type="predicted"/>
<keyword evidence="1" id="KW-0812">Transmembrane</keyword>
<reference evidence="2" key="2">
    <citation type="journal article" date="2023" name="Curr. Microbiol.">
        <title>Granulicatella seriolae sp. nov., a Novel Facultative Anaerobe Isolated from Yellowtail Marine Fish.</title>
        <authorList>
            <person name="Lee M."/>
            <person name="Choi Y.J."/>
            <person name="Farooq A."/>
            <person name="Jeong J.B."/>
            <person name="Jung M.Y."/>
        </authorList>
    </citation>
    <scope>NUCLEOTIDE SEQUENCE</scope>
    <source>
        <strain evidence="2">S8</strain>
    </source>
</reference>
<reference evidence="2" key="3">
    <citation type="journal article" date="2023" name="Microbiol. Resour. Announc.">
        <title>Draft Genome Sequence of Granulicatella sp. Strain S8, Isolated from a Marine Fish, Seriola quinqueradiata.</title>
        <authorList>
            <person name="Lee M."/>
            <person name="Farooq A."/>
            <person name="Jeong J.B."/>
            <person name="Jung M.Y."/>
        </authorList>
    </citation>
    <scope>NUCLEOTIDE SEQUENCE</scope>
    <source>
        <strain evidence="2">S8</strain>
    </source>
</reference>
<keyword evidence="1" id="KW-0472">Membrane</keyword>
<sequence>MEVTGSGEVSKEDIWTSVKSNYKNNLNISFQISLAFLFLIILATKYYVDTTFLGEYIIQHYENNWARLIFVLFVLILLAECIFVLAVSLAMNQIQFKDRKVSIGTKETVLINSSGITIFSEKLQDRAEYRIGWRSVEDIELKRQYLYIYLTSKSDLNLCIPSRYFSEDNLMEKIYQIQKQER</sequence>
<reference evidence="2" key="1">
    <citation type="submission" date="2022-07" db="EMBL/GenBank/DDBJ databases">
        <authorList>
            <person name="Jung M.-Y."/>
            <person name="Lee M."/>
        </authorList>
    </citation>
    <scope>NUCLEOTIDE SEQUENCE</scope>
    <source>
        <strain evidence="2">S8</strain>
    </source>
</reference>
<organism evidence="2 3">
    <name type="scientific">Granulicatella seriolae</name>
    <dbReference type="NCBI Taxonomy" id="2967226"/>
    <lineage>
        <taxon>Bacteria</taxon>
        <taxon>Bacillati</taxon>
        <taxon>Bacillota</taxon>
        <taxon>Bacilli</taxon>
        <taxon>Lactobacillales</taxon>
        <taxon>Carnobacteriaceae</taxon>
        <taxon>Granulicatella</taxon>
    </lineage>
</organism>
<comment type="caution">
    <text evidence="2">The sequence shown here is derived from an EMBL/GenBank/DDBJ whole genome shotgun (WGS) entry which is preliminary data.</text>
</comment>